<comment type="caution">
    <text evidence="2">The sequence shown here is derived from an EMBL/GenBank/DDBJ whole genome shotgun (WGS) entry which is preliminary data.</text>
</comment>
<organism evidence="2 3">
    <name type="scientific">Hoeflea alexandrii</name>
    <dbReference type="NCBI Taxonomy" id="288436"/>
    <lineage>
        <taxon>Bacteria</taxon>
        <taxon>Pseudomonadati</taxon>
        <taxon>Pseudomonadota</taxon>
        <taxon>Alphaproteobacteria</taxon>
        <taxon>Hyphomicrobiales</taxon>
        <taxon>Rhizobiaceae</taxon>
        <taxon>Hoeflea</taxon>
    </lineage>
</organism>
<feature type="transmembrane region" description="Helical" evidence="1">
    <location>
        <begin position="104"/>
        <end position="126"/>
    </location>
</feature>
<protein>
    <submittedName>
        <fullName evidence="2">Uncharacterized protein</fullName>
    </submittedName>
</protein>
<keyword evidence="1" id="KW-0472">Membrane</keyword>
<proteinExistence type="predicted"/>
<feature type="transmembrane region" description="Helical" evidence="1">
    <location>
        <begin position="40"/>
        <end position="58"/>
    </location>
</feature>
<evidence type="ECO:0000313" key="3">
    <source>
        <dbReference type="Proteomes" id="UP001320715"/>
    </source>
</evidence>
<keyword evidence="1" id="KW-0812">Transmembrane</keyword>
<dbReference type="Proteomes" id="UP001320715">
    <property type="component" value="Unassembled WGS sequence"/>
</dbReference>
<dbReference type="Pfam" id="PF19602">
    <property type="entry name" value="DUF6107"/>
    <property type="match status" value="1"/>
</dbReference>
<sequence>MLRAEPDSIRQPDESVCEQELTVRGGGEAMPNIDPDPAMLAARIAGAVAGALVSLAYMMPRGAREAMARAVAGIVSGLVFGGPAGVALTQWMGVSDMLSPAETLLTGSAAASMTAWWALGALARIADRTGRGPRA</sequence>
<dbReference type="EMBL" id="JAAAML010000003">
    <property type="protein sequence ID" value="MCO6409899.1"/>
    <property type="molecule type" value="Genomic_DNA"/>
</dbReference>
<accession>A0ABT1CUL5</accession>
<name>A0ABT1CUL5_9HYPH</name>
<feature type="transmembrane region" description="Helical" evidence="1">
    <location>
        <begin position="70"/>
        <end position="92"/>
    </location>
</feature>
<gene>
    <name evidence="2" type="ORF">GTW23_17080</name>
</gene>
<keyword evidence="3" id="KW-1185">Reference proteome</keyword>
<evidence type="ECO:0000313" key="2">
    <source>
        <dbReference type="EMBL" id="MCO6409899.1"/>
    </source>
</evidence>
<keyword evidence="1" id="KW-1133">Transmembrane helix</keyword>
<evidence type="ECO:0000256" key="1">
    <source>
        <dbReference type="SAM" id="Phobius"/>
    </source>
</evidence>
<reference evidence="2 3" key="1">
    <citation type="submission" date="2020-01" db="EMBL/GenBank/DDBJ databases">
        <title>Genomes of bacteria type strains.</title>
        <authorList>
            <person name="Chen J."/>
            <person name="Zhu S."/>
            <person name="Yang J."/>
        </authorList>
    </citation>
    <scope>NUCLEOTIDE SEQUENCE [LARGE SCALE GENOMIC DNA]</scope>
    <source>
        <strain evidence="2 3">DSM 16655</strain>
    </source>
</reference>
<dbReference type="InterPro" id="IPR046089">
    <property type="entry name" value="DUF6107"/>
</dbReference>